<keyword evidence="1" id="KW-0472">Membrane</keyword>
<sequence>MNDTVRLESEKIIKTIDKLEKRVADRFPNSNLRKICLQFLTIAQQSQQNIHWISRPNISLRLFSYLIILIGIAGLLYSITLIDLKIENTTLANVVTVSEAIFNDIILVGAAIFFLVSLESRLKTRKALKSLNELRVIAHVIDMHQLTKDPYVNENPESATEHSPKRTLTKFELQRYLDYCSEATALVGKVAALYSQSLPEEAVVSAVNEIETLTTGLSRKIWQKLIILNN</sequence>
<evidence type="ECO:0000256" key="1">
    <source>
        <dbReference type="SAM" id="Phobius"/>
    </source>
</evidence>
<evidence type="ECO:0000313" key="3">
    <source>
        <dbReference type="Proteomes" id="UP000184432"/>
    </source>
</evidence>
<protein>
    <submittedName>
        <fullName evidence="2">Uncharacterized protein</fullName>
    </submittedName>
</protein>
<feature type="transmembrane region" description="Helical" evidence="1">
    <location>
        <begin position="62"/>
        <end position="80"/>
    </location>
</feature>
<keyword evidence="1" id="KW-0812">Transmembrane</keyword>
<accession>A0A1M6K507</accession>
<feature type="transmembrane region" description="Helical" evidence="1">
    <location>
        <begin position="100"/>
        <end position="118"/>
    </location>
</feature>
<gene>
    <name evidence="2" type="ORF">SAMN04488508_11077</name>
</gene>
<name>A0A1M6K507_9FLAO</name>
<proteinExistence type="predicted"/>
<organism evidence="2 3">
    <name type="scientific">Aquimarina spongiae</name>
    <dbReference type="NCBI Taxonomy" id="570521"/>
    <lineage>
        <taxon>Bacteria</taxon>
        <taxon>Pseudomonadati</taxon>
        <taxon>Bacteroidota</taxon>
        <taxon>Flavobacteriia</taxon>
        <taxon>Flavobacteriales</taxon>
        <taxon>Flavobacteriaceae</taxon>
        <taxon>Aquimarina</taxon>
    </lineage>
</organism>
<dbReference type="AlphaFoldDB" id="A0A1M6K507"/>
<dbReference type="RefSeq" id="WP_073320502.1">
    <property type="nucleotide sequence ID" value="NZ_FQYP01000010.1"/>
</dbReference>
<dbReference type="STRING" id="570521.SAMN04488508_11077"/>
<keyword evidence="1" id="KW-1133">Transmembrane helix</keyword>
<dbReference type="EMBL" id="FQYP01000010">
    <property type="protein sequence ID" value="SHJ54008.1"/>
    <property type="molecule type" value="Genomic_DNA"/>
</dbReference>
<evidence type="ECO:0000313" key="2">
    <source>
        <dbReference type="EMBL" id="SHJ54008.1"/>
    </source>
</evidence>
<reference evidence="3" key="1">
    <citation type="submission" date="2016-11" db="EMBL/GenBank/DDBJ databases">
        <authorList>
            <person name="Varghese N."/>
            <person name="Submissions S."/>
        </authorList>
    </citation>
    <scope>NUCLEOTIDE SEQUENCE [LARGE SCALE GENOMIC DNA]</scope>
    <source>
        <strain evidence="3">DSM 22623</strain>
    </source>
</reference>
<dbReference type="OrthoDB" id="250722at2"/>
<keyword evidence="3" id="KW-1185">Reference proteome</keyword>
<dbReference type="Proteomes" id="UP000184432">
    <property type="component" value="Unassembled WGS sequence"/>
</dbReference>